<gene>
    <name evidence="1" type="ORF">BU16DRAFT_559818</name>
</gene>
<dbReference type="EMBL" id="MU004186">
    <property type="protein sequence ID" value="KAF2498109.1"/>
    <property type="molecule type" value="Genomic_DNA"/>
</dbReference>
<accession>A0A6A6R0S3</accession>
<dbReference type="AlphaFoldDB" id="A0A6A6R0S3"/>
<evidence type="ECO:0000313" key="1">
    <source>
        <dbReference type="EMBL" id="KAF2498109.1"/>
    </source>
</evidence>
<keyword evidence="2" id="KW-1185">Reference proteome</keyword>
<sequence>MPFVLVLSLYGFSFSSRQLYPSLLPKLLSRATVHESLTAQDALNYLSTGLPSIILVTDPAIAFDEPENKTLLEAVVDWTKRGGTTIFMGFFAEAVGLPQLNGLLKSSFGLQDWEADEHESHEATLRPNIHTVRAQSLENFYYCKALWLRNVLPEDSVYSRAGNRPGTAPATCAAFATVEFGKLGYIGDTDFGEEPERTIIAMCRLDIDADNMS</sequence>
<organism evidence="1 2">
    <name type="scientific">Lophium mytilinum</name>
    <dbReference type="NCBI Taxonomy" id="390894"/>
    <lineage>
        <taxon>Eukaryota</taxon>
        <taxon>Fungi</taxon>
        <taxon>Dikarya</taxon>
        <taxon>Ascomycota</taxon>
        <taxon>Pezizomycotina</taxon>
        <taxon>Dothideomycetes</taxon>
        <taxon>Pleosporomycetidae</taxon>
        <taxon>Mytilinidiales</taxon>
        <taxon>Mytilinidiaceae</taxon>
        <taxon>Lophium</taxon>
    </lineage>
</organism>
<proteinExistence type="predicted"/>
<evidence type="ECO:0000313" key="2">
    <source>
        <dbReference type="Proteomes" id="UP000799750"/>
    </source>
</evidence>
<protein>
    <submittedName>
        <fullName evidence="1">Uncharacterized protein</fullName>
    </submittedName>
</protein>
<name>A0A6A6R0S3_9PEZI</name>
<dbReference type="Proteomes" id="UP000799750">
    <property type="component" value="Unassembled WGS sequence"/>
</dbReference>
<dbReference type="OrthoDB" id="167809at2759"/>
<reference evidence="1" key="1">
    <citation type="journal article" date="2020" name="Stud. Mycol.">
        <title>101 Dothideomycetes genomes: a test case for predicting lifestyles and emergence of pathogens.</title>
        <authorList>
            <person name="Haridas S."/>
            <person name="Albert R."/>
            <person name="Binder M."/>
            <person name="Bloem J."/>
            <person name="Labutti K."/>
            <person name="Salamov A."/>
            <person name="Andreopoulos B."/>
            <person name="Baker S."/>
            <person name="Barry K."/>
            <person name="Bills G."/>
            <person name="Bluhm B."/>
            <person name="Cannon C."/>
            <person name="Castanera R."/>
            <person name="Culley D."/>
            <person name="Daum C."/>
            <person name="Ezra D."/>
            <person name="Gonzalez J."/>
            <person name="Henrissat B."/>
            <person name="Kuo A."/>
            <person name="Liang C."/>
            <person name="Lipzen A."/>
            <person name="Lutzoni F."/>
            <person name="Magnuson J."/>
            <person name="Mondo S."/>
            <person name="Nolan M."/>
            <person name="Ohm R."/>
            <person name="Pangilinan J."/>
            <person name="Park H.-J."/>
            <person name="Ramirez L."/>
            <person name="Alfaro M."/>
            <person name="Sun H."/>
            <person name="Tritt A."/>
            <person name="Yoshinaga Y."/>
            <person name="Zwiers L.-H."/>
            <person name="Turgeon B."/>
            <person name="Goodwin S."/>
            <person name="Spatafora J."/>
            <person name="Crous P."/>
            <person name="Grigoriev I."/>
        </authorList>
    </citation>
    <scope>NUCLEOTIDE SEQUENCE</scope>
    <source>
        <strain evidence="1">CBS 269.34</strain>
    </source>
</reference>